<accession>A0ABU9IWB1</accession>
<evidence type="ECO:0000313" key="2">
    <source>
        <dbReference type="Proteomes" id="UP001459204"/>
    </source>
</evidence>
<name>A0ABU9IWB1_9GAMM</name>
<comment type="caution">
    <text evidence="1">The sequence shown here is derived from an EMBL/GenBank/DDBJ whole genome shotgun (WGS) entry which is preliminary data.</text>
</comment>
<dbReference type="Proteomes" id="UP001459204">
    <property type="component" value="Unassembled WGS sequence"/>
</dbReference>
<protein>
    <submittedName>
        <fullName evidence="1">Uncharacterized protein</fullName>
    </submittedName>
</protein>
<keyword evidence="2" id="KW-1185">Reference proteome</keyword>
<dbReference type="EMBL" id="JBBWWT010000001">
    <property type="protein sequence ID" value="MEL1263276.1"/>
    <property type="molecule type" value="Genomic_DNA"/>
</dbReference>
<sequence>MCRWLDLGLLSILTLTGSDAAYARETRELCLDEKIESSEAIFIGRAVLLEEPSPHLAGVSQYAAVKVENVLKGNVADEVRFVVRGFSSELNPPCCETDKVYLFFAKHGYELLELSGTEISSTIQDQDRFLSGTNGPFSTFQIHDDIVAGWNVGNTCGSTSASVADVQTCIRSKVSAGR</sequence>
<organism evidence="1 2">
    <name type="scientific">Pseudoxanthomonas putridarboris</name>
    <dbReference type="NCBI Taxonomy" id="752605"/>
    <lineage>
        <taxon>Bacteria</taxon>
        <taxon>Pseudomonadati</taxon>
        <taxon>Pseudomonadota</taxon>
        <taxon>Gammaproteobacteria</taxon>
        <taxon>Lysobacterales</taxon>
        <taxon>Lysobacteraceae</taxon>
        <taxon>Pseudoxanthomonas</taxon>
    </lineage>
</organism>
<reference evidence="1 2" key="1">
    <citation type="submission" date="2024-04" db="EMBL/GenBank/DDBJ databases">
        <title>Draft genome sequence of Pseudoxanthomonas putridarboris WD12.</title>
        <authorList>
            <person name="Oh J."/>
        </authorList>
    </citation>
    <scope>NUCLEOTIDE SEQUENCE [LARGE SCALE GENOMIC DNA]</scope>
    <source>
        <strain evidence="1 2">WD12</strain>
    </source>
</reference>
<gene>
    <name evidence="1" type="ORF">AAD027_02695</name>
</gene>
<evidence type="ECO:0000313" key="1">
    <source>
        <dbReference type="EMBL" id="MEL1263276.1"/>
    </source>
</evidence>
<proteinExistence type="predicted"/>
<dbReference type="RefSeq" id="WP_341724460.1">
    <property type="nucleotide sequence ID" value="NZ_JBBWWT010000001.1"/>
</dbReference>